<evidence type="ECO:0000313" key="2">
    <source>
        <dbReference type="EMBL" id="GBG17741.1"/>
    </source>
</evidence>
<dbReference type="Proteomes" id="UP000245124">
    <property type="component" value="Unassembled WGS sequence"/>
</dbReference>
<reference evidence="2 3" key="1">
    <citation type="submission" date="2017-06" db="EMBL/GenBank/DDBJ databases">
        <title>Genome sequencing of cyanobaciteial culture collection at National Institute for Environmental Studies (NIES).</title>
        <authorList>
            <person name="Hirose Y."/>
            <person name="Shimura Y."/>
            <person name="Fujisawa T."/>
            <person name="Nakamura Y."/>
            <person name="Kawachi M."/>
        </authorList>
    </citation>
    <scope>NUCLEOTIDE SEQUENCE [LARGE SCALE GENOMIC DNA]</scope>
    <source>
        <strain evidence="2 3">NIES-4072</strain>
    </source>
</reference>
<comment type="caution">
    <text evidence="2">The sequence shown here is derived from an EMBL/GenBank/DDBJ whole genome shotgun (WGS) entry which is preliminary data.</text>
</comment>
<evidence type="ECO:0000313" key="3">
    <source>
        <dbReference type="Proteomes" id="UP000245124"/>
    </source>
</evidence>
<protein>
    <recommendedName>
        <fullName evidence="1">YetF C-terminal domain-containing protein</fullName>
    </recommendedName>
</protein>
<evidence type="ECO:0000259" key="1">
    <source>
        <dbReference type="Pfam" id="PF04239"/>
    </source>
</evidence>
<keyword evidence="3" id="KW-1185">Reference proteome</keyword>
<gene>
    <name evidence="2" type="ORF">NIES4072_14020</name>
</gene>
<accession>A0A2R5FPL6</accession>
<dbReference type="AlphaFoldDB" id="A0A2R5FPL6"/>
<dbReference type="Pfam" id="PF04239">
    <property type="entry name" value="DUF421"/>
    <property type="match status" value="1"/>
</dbReference>
<proteinExistence type="predicted"/>
<dbReference type="EMBL" id="BDUD01000001">
    <property type="protein sequence ID" value="GBG17741.1"/>
    <property type="molecule type" value="Genomic_DNA"/>
</dbReference>
<name>A0A2R5FPL6_NOSCO</name>
<dbReference type="Gene3D" id="3.30.240.20">
    <property type="entry name" value="bsu07140 like domains"/>
    <property type="match status" value="1"/>
</dbReference>
<sequence>MIERHLQRELITDDELMSKLRQQGVKFLADVKFAYMEADGRISIITFDSKSSTVPEQKAVLKSDLH</sequence>
<dbReference type="InterPro" id="IPR023090">
    <property type="entry name" value="UPF0702_alpha/beta_dom_sf"/>
</dbReference>
<feature type="domain" description="YetF C-terminal" evidence="1">
    <location>
        <begin position="2"/>
        <end position="50"/>
    </location>
</feature>
<organism evidence="2 3">
    <name type="scientific">Nostoc commune NIES-4072</name>
    <dbReference type="NCBI Taxonomy" id="2005467"/>
    <lineage>
        <taxon>Bacteria</taxon>
        <taxon>Bacillati</taxon>
        <taxon>Cyanobacteriota</taxon>
        <taxon>Cyanophyceae</taxon>
        <taxon>Nostocales</taxon>
        <taxon>Nostocaceae</taxon>
        <taxon>Nostoc</taxon>
    </lineage>
</organism>
<dbReference type="InterPro" id="IPR007353">
    <property type="entry name" value="DUF421"/>
</dbReference>